<evidence type="ECO:0000256" key="1">
    <source>
        <dbReference type="ARBA" id="ARBA00022676"/>
    </source>
</evidence>
<sequence length="329" mass="39134">MNFLYTVNNNFVPQLGAGIASICENNSKEPQITFYIMSFGISLKNKDNLKRLAEKYNRNITFIEIADIKQYFDFDIDTSGWNPIVLARLIMGRILPENLKRILYLDGDTIVISSLEELWHMDLKDKTLGMSIEPTVDKKRKEALGLKGYFYHNAGVLLVDLEKWRKKESDKKIIQYYRDHNGNLFANDQDAINGALKDEILSIMPKYNFCNIFYQYPYKFLSNLVSPLKYFSKEEFDSCIKNPVIIHYLGEERPWRAGNTHKYKKYYEKYLGMTDWKDTPYEDGWKVYFVCWRFFNFIMKPVPKVRYYMINMLIPFFMKYRANKLRNGK</sequence>
<dbReference type="Pfam" id="PF01501">
    <property type="entry name" value="Glyco_transf_8"/>
    <property type="match status" value="1"/>
</dbReference>
<organism evidence="4 5">
    <name type="scientific">Blautia pseudococcoides</name>
    <dbReference type="NCBI Taxonomy" id="1796616"/>
    <lineage>
        <taxon>Bacteria</taxon>
        <taxon>Bacillati</taxon>
        <taxon>Bacillota</taxon>
        <taxon>Clostridia</taxon>
        <taxon>Lachnospirales</taxon>
        <taxon>Lachnospiraceae</taxon>
        <taxon>Blautia</taxon>
    </lineage>
</organism>
<dbReference type="Gene3D" id="3.90.550.10">
    <property type="entry name" value="Spore Coat Polysaccharide Biosynthesis Protein SpsA, Chain A"/>
    <property type="match status" value="1"/>
</dbReference>
<dbReference type="CDD" id="cd04194">
    <property type="entry name" value="GT8_A4GalT_like"/>
    <property type="match status" value="1"/>
</dbReference>
<dbReference type="EMBL" id="CP015405">
    <property type="protein sequence ID" value="ANU74707.1"/>
    <property type="molecule type" value="Genomic_DNA"/>
</dbReference>
<keyword evidence="2 4" id="KW-0808">Transferase</keyword>
<evidence type="ECO:0000256" key="2">
    <source>
        <dbReference type="ARBA" id="ARBA00022679"/>
    </source>
</evidence>
<keyword evidence="1" id="KW-0328">Glycosyltransferase</keyword>
<evidence type="ECO:0000313" key="5">
    <source>
        <dbReference type="Proteomes" id="UP000092574"/>
    </source>
</evidence>
<keyword evidence="3" id="KW-0479">Metal-binding</keyword>
<dbReference type="SUPFAM" id="SSF53448">
    <property type="entry name" value="Nucleotide-diphospho-sugar transferases"/>
    <property type="match status" value="1"/>
</dbReference>
<dbReference type="InterPro" id="IPR050748">
    <property type="entry name" value="Glycosyltrans_8_dom-fam"/>
</dbReference>
<reference evidence="4" key="1">
    <citation type="submission" date="2017-04" db="EMBL/GenBank/DDBJ databases">
        <title>Complete Genome Sequences of Twelve Strains of a Stable Defined Moderately Diverse Mouse Microbiota 2 (sDMDMm2).</title>
        <authorList>
            <person name="Uchimura Y."/>
            <person name="Wyss M."/>
            <person name="Brugiroux S."/>
            <person name="Limenitakis J.P."/>
            <person name="Stecher B."/>
            <person name="McCoy K.D."/>
            <person name="Macpherson A.J."/>
        </authorList>
    </citation>
    <scope>NUCLEOTIDE SEQUENCE</scope>
    <source>
        <strain evidence="4">YL58</strain>
    </source>
</reference>
<dbReference type="InterPro" id="IPR029044">
    <property type="entry name" value="Nucleotide-diphossugar_trans"/>
</dbReference>
<name>A0A1C7I4V0_9FIRM</name>
<dbReference type="OrthoDB" id="9798746at2"/>
<dbReference type="GO" id="GO:0046872">
    <property type="term" value="F:metal ion binding"/>
    <property type="evidence" value="ECO:0007669"/>
    <property type="project" value="UniProtKB-KW"/>
</dbReference>
<dbReference type="GO" id="GO:0016757">
    <property type="term" value="F:glycosyltransferase activity"/>
    <property type="evidence" value="ECO:0007669"/>
    <property type="project" value="UniProtKB-KW"/>
</dbReference>
<dbReference type="PANTHER" id="PTHR13778:SF47">
    <property type="entry name" value="LIPOPOLYSACCHARIDE 1,3-GALACTOSYLTRANSFERASE"/>
    <property type="match status" value="1"/>
</dbReference>
<accession>A0A1C7I4V0</accession>
<dbReference type="AlphaFoldDB" id="A0A1C7I4V0"/>
<evidence type="ECO:0000256" key="3">
    <source>
        <dbReference type="ARBA" id="ARBA00022723"/>
    </source>
</evidence>
<dbReference type="KEGG" id="byl:A4V09_02375"/>
<gene>
    <name evidence="4" type="ORF">A4V09_02375</name>
</gene>
<keyword evidence="5" id="KW-1185">Reference proteome</keyword>
<dbReference type="RefSeq" id="WP_065540935.1">
    <property type="nucleotide sequence ID" value="NZ_CP015405.2"/>
</dbReference>
<proteinExistence type="predicted"/>
<dbReference type="InterPro" id="IPR002495">
    <property type="entry name" value="Glyco_trans_8"/>
</dbReference>
<dbReference type="STRING" id="1796616.A4V09_02375"/>
<protein>
    <submittedName>
        <fullName evidence="4">Glycosyl transferase</fullName>
    </submittedName>
</protein>
<dbReference type="PANTHER" id="PTHR13778">
    <property type="entry name" value="GLYCOSYLTRANSFERASE 8 DOMAIN-CONTAINING PROTEIN"/>
    <property type="match status" value="1"/>
</dbReference>
<evidence type="ECO:0000313" key="4">
    <source>
        <dbReference type="EMBL" id="ANU74707.1"/>
    </source>
</evidence>
<dbReference type="Proteomes" id="UP000092574">
    <property type="component" value="Chromosome"/>
</dbReference>